<protein>
    <submittedName>
        <fullName evidence="7">Uncharacterized protein</fullName>
    </submittedName>
</protein>
<keyword evidence="4" id="KW-0804">Transcription</keyword>
<comment type="subcellular location">
    <subcellularLocation>
        <location evidence="1">Nucleus</location>
    </subcellularLocation>
</comment>
<name>A0A8X9A0T8_SALSN</name>
<sequence length="168" mass="19365">MEATISQRRLTRSPNQDPSLPPKSITNLFDAPNLPPQNPNHGAGIQFPYRSPRFIFSKELTWTDFGVNRVLITGRGRQRLMGSLTPGEQRRVETDYLRVMATVDADQGDDAEYELRLKRYNSGHMFLRNQWRNLVDRNGLIPGDSVMGYGYRNDNGQFRLVIQVVRRN</sequence>
<evidence type="ECO:0000256" key="1">
    <source>
        <dbReference type="ARBA" id="ARBA00004123"/>
    </source>
</evidence>
<keyword evidence="2" id="KW-0805">Transcription regulation</keyword>
<reference evidence="7" key="2">
    <citation type="submission" date="2020-08" db="EMBL/GenBank/DDBJ databases">
        <title>Plant Genome Project.</title>
        <authorList>
            <person name="Zhang R.-G."/>
        </authorList>
    </citation>
    <scope>NUCLEOTIDE SEQUENCE</scope>
    <source>
        <strain evidence="7">Huo1</strain>
        <tissue evidence="7">Leaf</tissue>
    </source>
</reference>
<comment type="caution">
    <text evidence="7">The sequence shown here is derived from an EMBL/GenBank/DDBJ whole genome shotgun (WGS) entry which is preliminary data.</text>
</comment>
<dbReference type="GO" id="GO:0003677">
    <property type="term" value="F:DNA binding"/>
    <property type="evidence" value="ECO:0007669"/>
    <property type="project" value="UniProtKB-KW"/>
</dbReference>
<keyword evidence="8" id="KW-1185">Reference proteome</keyword>
<feature type="region of interest" description="Disordered" evidence="6">
    <location>
        <begin position="1"/>
        <end position="44"/>
    </location>
</feature>
<evidence type="ECO:0000256" key="4">
    <source>
        <dbReference type="ARBA" id="ARBA00023163"/>
    </source>
</evidence>
<proteinExistence type="predicted"/>
<gene>
    <name evidence="7" type="ORF">SASPL_115993</name>
</gene>
<evidence type="ECO:0000313" key="8">
    <source>
        <dbReference type="Proteomes" id="UP000298416"/>
    </source>
</evidence>
<dbReference type="Proteomes" id="UP000298416">
    <property type="component" value="Unassembled WGS sequence"/>
</dbReference>
<organism evidence="7">
    <name type="scientific">Salvia splendens</name>
    <name type="common">Scarlet sage</name>
    <dbReference type="NCBI Taxonomy" id="180675"/>
    <lineage>
        <taxon>Eukaryota</taxon>
        <taxon>Viridiplantae</taxon>
        <taxon>Streptophyta</taxon>
        <taxon>Embryophyta</taxon>
        <taxon>Tracheophyta</taxon>
        <taxon>Spermatophyta</taxon>
        <taxon>Magnoliopsida</taxon>
        <taxon>eudicotyledons</taxon>
        <taxon>Gunneridae</taxon>
        <taxon>Pentapetalae</taxon>
        <taxon>asterids</taxon>
        <taxon>lamiids</taxon>
        <taxon>Lamiales</taxon>
        <taxon>Lamiaceae</taxon>
        <taxon>Nepetoideae</taxon>
        <taxon>Mentheae</taxon>
        <taxon>Salviinae</taxon>
        <taxon>Salvia</taxon>
        <taxon>Salvia subgen. Calosphace</taxon>
        <taxon>core Calosphace</taxon>
    </lineage>
</organism>
<keyword evidence="3" id="KW-0238">DNA-binding</keyword>
<dbReference type="EMBL" id="PNBA02000005">
    <property type="protein sequence ID" value="KAG6425552.1"/>
    <property type="molecule type" value="Genomic_DNA"/>
</dbReference>
<evidence type="ECO:0000313" key="7">
    <source>
        <dbReference type="EMBL" id="KAG6425552.1"/>
    </source>
</evidence>
<evidence type="ECO:0000256" key="2">
    <source>
        <dbReference type="ARBA" id="ARBA00023015"/>
    </source>
</evidence>
<evidence type="ECO:0000256" key="6">
    <source>
        <dbReference type="SAM" id="MobiDB-lite"/>
    </source>
</evidence>
<dbReference type="AlphaFoldDB" id="A0A8X9A0T8"/>
<evidence type="ECO:0000256" key="5">
    <source>
        <dbReference type="ARBA" id="ARBA00023242"/>
    </source>
</evidence>
<dbReference type="InterPro" id="IPR015300">
    <property type="entry name" value="DNA-bd_pseudobarrel_sf"/>
</dbReference>
<reference evidence="7" key="1">
    <citation type="submission" date="2018-01" db="EMBL/GenBank/DDBJ databases">
        <authorList>
            <person name="Mao J.F."/>
        </authorList>
    </citation>
    <scope>NUCLEOTIDE SEQUENCE</scope>
    <source>
        <strain evidence="7">Huo1</strain>
        <tissue evidence="7">Leaf</tissue>
    </source>
</reference>
<evidence type="ECO:0000256" key="3">
    <source>
        <dbReference type="ARBA" id="ARBA00023125"/>
    </source>
</evidence>
<feature type="compositionally biased region" description="Polar residues" evidence="6">
    <location>
        <begin position="1"/>
        <end position="18"/>
    </location>
</feature>
<accession>A0A8X9A0T8</accession>
<dbReference type="SUPFAM" id="SSF101936">
    <property type="entry name" value="DNA-binding pseudobarrel domain"/>
    <property type="match status" value="1"/>
</dbReference>
<dbReference type="GO" id="GO:0005634">
    <property type="term" value="C:nucleus"/>
    <property type="evidence" value="ECO:0007669"/>
    <property type="project" value="UniProtKB-SubCell"/>
</dbReference>
<dbReference type="Gene3D" id="2.40.330.10">
    <property type="entry name" value="DNA-binding pseudobarrel domain"/>
    <property type="match status" value="1"/>
</dbReference>
<keyword evidence="5" id="KW-0539">Nucleus</keyword>